<dbReference type="Gene3D" id="3.10.580.10">
    <property type="entry name" value="CBS-domain"/>
    <property type="match status" value="1"/>
</dbReference>
<dbReference type="InterPro" id="IPR046342">
    <property type="entry name" value="CBS_dom_sf"/>
</dbReference>
<sequence>MTNKEIELTHNLAERFEVAFNQIHGVLKRMNPHEYNDAFMKLLTETSQKHRYIQNFFYELRQFAKLRNALVHEKLKVRTYIATPSEEAVTLIEKIASLLTRPPAVTNIASKSVATIDLTTPIEEVIQLMHESSYNQLPVYENGVFVFLLTEDGLTSWLASSIRNGTIDLNGHTASEIQDYEKEHNVAFLGRNINIFELEDMYEDAFQSHRKLEAVIITETGSPLEKPLGIITTWDLIEIDLISEK</sequence>
<reference evidence="3 4" key="1">
    <citation type="submission" date="2020-08" db="EMBL/GenBank/DDBJ databases">
        <title>A Genomic Blueprint of the Chicken Gut Microbiome.</title>
        <authorList>
            <person name="Gilroy R."/>
            <person name="Ravi A."/>
            <person name="Getino M."/>
            <person name="Pursley I."/>
            <person name="Horton D.L."/>
            <person name="Alikhan N.-F."/>
            <person name="Baker D."/>
            <person name="Gharbi K."/>
            <person name="Hall N."/>
            <person name="Watson M."/>
            <person name="Adriaenssens E.M."/>
            <person name="Foster-Nyarko E."/>
            <person name="Jarju S."/>
            <person name="Secka A."/>
            <person name="Antonio M."/>
            <person name="Oren A."/>
            <person name="Chaudhuri R."/>
            <person name="La Ragione R.M."/>
            <person name="Hildebrand F."/>
            <person name="Pallen M.J."/>
        </authorList>
    </citation>
    <scope>NUCLEOTIDE SEQUENCE [LARGE SCALE GENOMIC DNA]</scope>
    <source>
        <strain evidence="3 4">Sa2CUA10</strain>
    </source>
</reference>
<dbReference type="Proteomes" id="UP000603641">
    <property type="component" value="Unassembled WGS sequence"/>
</dbReference>
<dbReference type="RefSeq" id="WP_191754197.1">
    <property type="nucleotide sequence ID" value="NZ_JACSQM010000005.1"/>
</dbReference>
<comment type="caution">
    <text evidence="3">The sequence shown here is derived from an EMBL/GenBank/DDBJ whole genome shotgun (WGS) entry which is preliminary data.</text>
</comment>
<dbReference type="InterPro" id="IPR000644">
    <property type="entry name" value="CBS_dom"/>
</dbReference>
<accession>A0ABR8SN57</accession>
<keyword evidence="4" id="KW-1185">Reference proteome</keyword>
<protein>
    <submittedName>
        <fullName evidence="3">CBS domain-containing protein</fullName>
    </submittedName>
</protein>
<name>A0ABR8SN57_9BACL</name>
<gene>
    <name evidence="3" type="ORF">H9648_12755</name>
</gene>
<dbReference type="SUPFAM" id="SSF54631">
    <property type="entry name" value="CBS-domain pair"/>
    <property type="match status" value="1"/>
</dbReference>
<organism evidence="3 4">
    <name type="scientific">Fictibacillus norfolkensis</name>
    <dbReference type="NCBI Taxonomy" id="2762233"/>
    <lineage>
        <taxon>Bacteria</taxon>
        <taxon>Bacillati</taxon>
        <taxon>Bacillota</taxon>
        <taxon>Bacilli</taxon>
        <taxon>Bacillales</taxon>
        <taxon>Fictibacillaceae</taxon>
        <taxon>Fictibacillus</taxon>
    </lineage>
</organism>
<keyword evidence="1" id="KW-0129">CBS domain</keyword>
<feature type="domain" description="CBS" evidence="2">
    <location>
        <begin position="109"/>
        <end position="169"/>
    </location>
</feature>
<evidence type="ECO:0000256" key="1">
    <source>
        <dbReference type="PROSITE-ProRule" id="PRU00703"/>
    </source>
</evidence>
<dbReference type="Pfam" id="PF00571">
    <property type="entry name" value="CBS"/>
    <property type="match status" value="1"/>
</dbReference>
<evidence type="ECO:0000259" key="2">
    <source>
        <dbReference type="PROSITE" id="PS51371"/>
    </source>
</evidence>
<evidence type="ECO:0000313" key="3">
    <source>
        <dbReference type="EMBL" id="MBD7964925.1"/>
    </source>
</evidence>
<proteinExistence type="predicted"/>
<dbReference type="EMBL" id="JACSQM010000005">
    <property type="protein sequence ID" value="MBD7964925.1"/>
    <property type="molecule type" value="Genomic_DNA"/>
</dbReference>
<dbReference type="PROSITE" id="PS51371">
    <property type="entry name" value="CBS"/>
    <property type="match status" value="1"/>
</dbReference>
<evidence type="ECO:0000313" key="4">
    <source>
        <dbReference type="Proteomes" id="UP000603641"/>
    </source>
</evidence>